<evidence type="ECO:0000256" key="1">
    <source>
        <dbReference type="SAM" id="MobiDB-lite"/>
    </source>
</evidence>
<feature type="compositionally biased region" description="Low complexity" evidence="1">
    <location>
        <begin position="452"/>
        <end position="470"/>
    </location>
</feature>
<feature type="signal peptide" evidence="2">
    <location>
        <begin position="1"/>
        <end position="26"/>
    </location>
</feature>
<keyword evidence="2" id="KW-0732">Signal</keyword>
<keyword evidence="4" id="KW-1185">Reference proteome</keyword>
<feature type="chain" id="PRO_5018124108" description="G5 domain-containing protein" evidence="2">
    <location>
        <begin position="27"/>
        <end position="500"/>
    </location>
</feature>
<feature type="region of interest" description="Disordered" evidence="1">
    <location>
        <begin position="378"/>
        <end position="500"/>
    </location>
</feature>
<dbReference type="EMBL" id="RIAX01000001">
    <property type="protein sequence ID" value="RNF40930.1"/>
    <property type="molecule type" value="Genomic_DNA"/>
</dbReference>
<evidence type="ECO:0008006" key="5">
    <source>
        <dbReference type="Google" id="ProtNLM"/>
    </source>
</evidence>
<proteinExistence type="predicted"/>
<sequence>MDNKVFGLTFLAILSSALLLFGVANAGSYAVDRWLFPTQTFGENTYIGTTDVSEMDVTEAQALFRGHVESWRQSSELLVTYQDATADYPLDNAKISVEQTVQQAEDGAQNGFVFELSETTTSTFLEQQFPVNDFTNDQVAAITAELEQALSDGQQQTRVTISDDAAMLNRETVAQAGFTHNLESPGIADVVAGLDGHQIEAGAQFSFLDFLMELSYGTVTDRELTEVASAIYGAVLQTNFLVDERSIGKEVPATVPLGQEAAINRPLGVDFVFTNTNDSSFALNMDLTGDVLTASFTGYPFVYSYAISNGPEETVEPRLIKQFSAFVSYGSVVEEPGSDGVRVETLRTITSENIEIETETVSTDFYPPVHRVEVFPLAAAPSDSATEDGDTTGTDGSSDPNDDSTDSDGNENGDTDTDGTDSTDSDSDGSDQDGADSNSGTGTGSGNDGDTDSNNNRNEGTNNNGNTGTNSGKDAGSDDTDYKVKSGQPQYDKGGSLINP</sequence>
<evidence type="ECO:0000313" key="3">
    <source>
        <dbReference type="EMBL" id="RNF40930.1"/>
    </source>
</evidence>
<name>A0A3M8PCW0_9BACL</name>
<organism evidence="3 4">
    <name type="scientific">Planococcus salinus</name>
    <dbReference type="NCBI Taxonomy" id="1848460"/>
    <lineage>
        <taxon>Bacteria</taxon>
        <taxon>Bacillati</taxon>
        <taxon>Bacillota</taxon>
        <taxon>Bacilli</taxon>
        <taxon>Bacillales</taxon>
        <taxon>Caryophanaceae</taxon>
        <taxon>Planococcus</taxon>
    </lineage>
</organism>
<protein>
    <recommendedName>
        <fullName evidence="5">G5 domain-containing protein</fullName>
    </recommendedName>
</protein>
<accession>A0A3M8PCW0</accession>
<evidence type="ECO:0000256" key="2">
    <source>
        <dbReference type="SAM" id="SignalP"/>
    </source>
</evidence>
<dbReference type="RefSeq" id="WP_123163680.1">
    <property type="nucleotide sequence ID" value="NZ_RIAX01000001.1"/>
</dbReference>
<reference evidence="3 4" key="1">
    <citation type="journal article" date="2018" name="Int. J. Syst. Evol. Microbiol.">
        <title>Planococcus salinus sp. nov., a moderately halophilic bacterium isolated from a saline-alkali soil.</title>
        <authorList>
            <person name="Gan L."/>
        </authorList>
    </citation>
    <scope>NUCLEOTIDE SEQUENCE [LARGE SCALE GENOMIC DNA]</scope>
    <source>
        <strain evidence="3 4">LCB217</strain>
    </source>
</reference>
<comment type="caution">
    <text evidence="3">The sequence shown here is derived from an EMBL/GenBank/DDBJ whole genome shotgun (WGS) entry which is preliminary data.</text>
</comment>
<dbReference type="Proteomes" id="UP000275473">
    <property type="component" value="Unassembled WGS sequence"/>
</dbReference>
<dbReference type="OrthoDB" id="2691125at2"/>
<evidence type="ECO:0000313" key="4">
    <source>
        <dbReference type="Proteomes" id="UP000275473"/>
    </source>
</evidence>
<feature type="compositionally biased region" description="Acidic residues" evidence="1">
    <location>
        <begin position="400"/>
        <end position="434"/>
    </location>
</feature>
<dbReference type="AlphaFoldDB" id="A0A3M8PCW0"/>
<gene>
    <name evidence="3" type="ORF">EEX84_00825</name>
</gene>